<comment type="caution">
    <text evidence="2">The sequence shown here is derived from an EMBL/GenBank/DDBJ whole genome shotgun (WGS) entry which is preliminary data.</text>
</comment>
<dbReference type="EMBL" id="VGJX01000593">
    <property type="protein sequence ID" value="MBM3275484.1"/>
    <property type="molecule type" value="Genomic_DNA"/>
</dbReference>
<dbReference type="InterPro" id="IPR036059">
    <property type="entry name" value="TldD/PmbA_sf"/>
</dbReference>
<organism evidence="2 3">
    <name type="scientific">Candidatus Tanganyikabacteria bacterium</name>
    <dbReference type="NCBI Taxonomy" id="2961651"/>
    <lineage>
        <taxon>Bacteria</taxon>
        <taxon>Bacillati</taxon>
        <taxon>Candidatus Sericytochromatia</taxon>
        <taxon>Candidatus Tanganyikabacteria</taxon>
    </lineage>
</organism>
<dbReference type="GO" id="GO:0008237">
    <property type="term" value="F:metallopeptidase activity"/>
    <property type="evidence" value="ECO:0007669"/>
    <property type="project" value="InterPro"/>
</dbReference>
<dbReference type="Proteomes" id="UP000703893">
    <property type="component" value="Unassembled WGS sequence"/>
</dbReference>
<feature type="domain" description="Metalloprotease TldD/E C-terminal" evidence="1">
    <location>
        <begin position="137"/>
        <end position="391"/>
    </location>
</feature>
<dbReference type="Pfam" id="PF19289">
    <property type="entry name" value="PmbA_TldD_3rd"/>
    <property type="match status" value="1"/>
</dbReference>
<proteinExistence type="predicted"/>
<evidence type="ECO:0000313" key="3">
    <source>
        <dbReference type="Proteomes" id="UP000703893"/>
    </source>
</evidence>
<dbReference type="SUPFAM" id="SSF111283">
    <property type="entry name" value="Putative modulator of DNA gyrase, PmbA/TldD"/>
    <property type="match status" value="1"/>
</dbReference>
<dbReference type="GO" id="GO:0005829">
    <property type="term" value="C:cytosol"/>
    <property type="evidence" value="ECO:0007669"/>
    <property type="project" value="TreeGrafter"/>
</dbReference>
<dbReference type="PANTHER" id="PTHR43421:SF1">
    <property type="entry name" value="METALLOPROTEASE PMBA"/>
    <property type="match status" value="1"/>
</dbReference>
<reference evidence="2 3" key="1">
    <citation type="submission" date="2019-03" db="EMBL/GenBank/DDBJ databases">
        <title>Lake Tanganyika Metagenome-Assembled Genomes (MAGs).</title>
        <authorList>
            <person name="Tran P."/>
        </authorList>
    </citation>
    <scope>NUCLEOTIDE SEQUENCE [LARGE SCALE GENOMIC DNA]</scope>
    <source>
        <strain evidence="2">K_DeepCast_65m_m2_236</strain>
    </source>
</reference>
<dbReference type="GO" id="GO:0006508">
    <property type="term" value="P:proteolysis"/>
    <property type="evidence" value="ECO:0007669"/>
    <property type="project" value="InterPro"/>
</dbReference>
<dbReference type="InterPro" id="IPR047657">
    <property type="entry name" value="PmbA"/>
</dbReference>
<gene>
    <name evidence="2" type="ORF">FJZ00_10040</name>
</gene>
<protein>
    <submittedName>
        <fullName evidence="2">TldD/PmbA family protein</fullName>
    </submittedName>
</protein>
<dbReference type="PANTHER" id="PTHR43421">
    <property type="entry name" value="METALLOPROTEASE PMBA"/>
    <property type="match status" value="1"/>
</dbReference>
<accession>A0A937X3Y3</accession>
<evidence type="ECO:0000259" key="1">
    <source>
        <dbReference type="Pfam" id="PF19289"/>
    </source>
</evidence>
<dbReference type="InterPro" id="IPR045569">
    <property type="entry name" value="Metalloprtase-TldD/E_C"/>
</dbReference>
<dbReference type="AlphaFoldDB" id="A0A937X3Y3"/>
<feature type="non-terminal residue" evidence="2">
    <location>
        <position position="1"/>
    </location>
</feature>
<sequence length="402" mass="43290">RTLFEYHDPHLMQVADDALVKAGWQVINGGLDTFYTSERLLSLADSREGLKRLGLILGGDVTIIQERIAIGSTSMPGVQTDESTLMMSFLTSMVEAKDAKGSGWSTATRFGDFGDEGGRSAAVNAISSIDGERVKDGVYTVIFGPQPVTDLLNNIVLPSLNLGNFYAASTAFLGKLGQQVASPRLSVYDDGAAHGLMGSKGITCEGLPTGRTELIKNGMLVGLLSNWYESQRILRDPKAREKLGTDPAGYRAAFAPRNGFRFTMGGGRHFSTTPGIAATNVIVESDANVTREQLIRTVKDGIYVGRIWYTYPVNGLLAGDFTCTVTADSYVIRDGRLAAPLKPNAIRINDNIRNILNNVVGVTAERRGTLVWAADEVVYAPEMAVSNVHVTEIGSFLATEAM</sequence>
<evidence type="ECO:0000313" key="2">
    <source>
        <dbReference type="EMBL" id="MBM3275484.1"/>
    </source>
</evidence>
<name>A0A937X3Y3_9BACT</name>